<sequence>LFYCVPREQVLECVEECIGEYGCVKFMNESGISTTDFLALLKAYLSSLCVEFNGAVFSQNDGICIGSAIA</sequence>
<dbReference type="EMBL" id="GFAA01003923">
    <property type="protein sequence ID" value="JAT99511.1"/>
    <property type="molecule type" value="mRNA"/>
</dbReference>
<protein>
    <submittedName>
        <fullName evidence="1">Putative tick transposon</fullName>
    </submittedName>
</protein>
<accession>A0A1E1XKH5</accession>
<reference evidence="1" key="2">
    <citation type="journal article" date="2017" name="Front. Cell. Infect. Microbiol.">
        <title>Analysis of the Salivary Gland Transcriptome of Unfed and Partially Fed Amblyomma sculptum Ticks and Descriptive Proteome of the Saliva.</title>
        <authorList>
            <person name="Esteves E."/>
            <person name="Maruyama S.R."/>
            <person name="Kawahara R."/>
            <person name="Fujita A."/>
            <person name="Martins L.A."/>
            <person name="Righi A.A."/>
            <person name="Costa F.B."/>
            <person name="Palmisano G."/>
            <person name="Labruna M.B."/>
            <person name="Sa-Nunes A."/>
            <person name="Ribeiro J.M.C."/>
            <person name="Fogaca A.C."/>
        </authorList>
    </citation>
    <scope>NUCLEOTIDE SEQUENCE</scope>
</reference>
<proteinExistence type="evidence at transcript level"/>
<organism evidence="1">
    <name type="scientific">Amblyomma sculptum</name>
    <name type="common">Tick</name>
    <dbReference type="NCBI Taxonomy" id="1581419"/>
    <lineage>
        <taxon>Eukaryota</taxon>
        <taxon>Metazoa</taxon>
        <taxon>Ecdysozoa</taxon>
        <taxon>Arthropoda</taxon>
        <taxon>Chelicerata</taxon>
        <taxon>Arachnida</taxon>
        <taxon>Acari</taxon>
        <taxon>Parasitiformes</taxon>
        <taxon>Ixodida</taxon>
        <taxon>Ixodoidea</taxon>
        <taxon>Ixodidae</taxon>
        <taxon>Amblyomminae</taxon>
        <taxon>Amblyomma</taxon>
    </lineage>
</organism>
<dbReference type="AlphaFoldDB" id="A0A1E1XKH5"/>
<feature type="non-terminal residue" evidence="1">
    <location>
        <position position="1"/>
    </location>
</feature>
<reference evidence="1" key="1">
    <citation type="submission" date="2016-09" db="EMBL/GenBank/DDBJ databases">
        <authorList>
            <person name="Capua I."/>
            <person name="De Benedictis P."/>
            <person name="Joannis T."/>
            <person name="Lombin L.H."/>
            <person name="Cattoli G."/>
        </authorList>
    </citation>
    <scope>NUCLEOTIDE SEQUENCE</scope>
</reference>
<evidence type="ECO:0000313" key="1">
    <source>
        <dbReference type="EMBL" id="JAT99511.1"/>
    </source>
</evidence>
<feature type="non-terminal residue" evidence="1">
    <location>
        <position position="70"/>
    </location>
</feature>
<name>A0A1E1XKH5_AMBSC</name>